<gene>
    <name evidence="13" type="ORF">AF331_11265</name>
</gene>
<name>A0A0M0G589_9BACI</name>
<dbReference type="Proteomes" id="UP000037405">
    <property type="component" value="Unassembled WGS sequence"/>
</dbReference>
<dbReference type="PROSITE" id="PS50109">
    <property type="entry name" value="HIS_KIN"/>
    <property type="match status" value="1"/>
</dbReference>
<evidence type="ECO:0000256" key="7">
    <source>
        <dbReference type="ARBA" id="ARBA00022777"/>
    </source>
</evidence>
<keyword evidence="5" id="KW-0808">Transferase</keyword>
<organism evidence="13 14">
    <name type="scientific">Rossellomorea marisflavi</name>
    <dbReference type="NCBI Taxonomy" id="189381"/>
    <lineage>
        <taxon>Bacteria</taxon>
        <taxon>Bacillati</taxon>
        <taxon>Bacillota</taxon>
        <taxon>Bacilli</taxon>
        <taxon>Bacillales</taxon>
        <taxon>Bacillaceae</taxon>
        <taxon>Rossellomorea</taxon>
    </lineage>
</organism>
<evidence type="ECO:0000313" key="14">
    <source>
        <dbReference type="Proteomes" id="UP000037405"/>
    </source>
</evidence>
<dbReference type="STRING" id="189381.GCA_900166615_01626"/>
<keyword evidence="8" id="KW-0067">ATP-binding</keyword>
<dbReference type="SMART" id="SM00387">
    <property type="entry name" value="HATPase_c"/>
    <property type="match status" value="1"/>
</dbReference>
<dbReference type="GO" id="GO:0005886">
    <property type="term" value="C:plasma membrane"/>
    <property type="evidence" value="ECO:0007669"/>
    <property type="project" value="UniProtKB-SubCell"/>
</dbReference>
<dbReference type="GO" id="GO:0005524">
    <property type="term" value="F:ATP binding"/>
    <property type="evidence" value="ECO:0007669"/>
    <property type="project" value="UniProtKB-KW"/>
</dbReference>
<keyword evidence="14" id="KW-1185">Reference proteome</keyword>
<dbReference type="PRINTS" id="PR00344">
    <property type="entry name" value="BCTRLSENSOR"/>
</dbReference>
<dbReference type="PANTHER" id="PTHR43711:SF1">
    <property type="entry name" value="HISTIDINE KINASE 1"/>
    <property type="match status" value="1"/>
</dbReference>
<feature type="domain" description="Histidine kinase" evidence="12">
    <location>
        <begin position="229"/>
        <end position="453"/>
    </location>
</feature>
<evidence type="ECO:0000256" key="10">
    <source>
        <dbReference type="ARBA" id="ARBA00023136"/>
    </source>
</evidence>
<evidence type="ECO:0000256" key="8">
    <source>
        <dbReference type="ARBA" id="ARBA00022840"/>
    </source>
</evidence>
<sequence>MKRKSIFSLGESRDLFTRTRMQLTLFNSVIITAFLVVFILLALIIVYKTVLYDQERELKGLAEHEIKELQEAGAHRRGEPRGEERPSVLSENQVFYYILDSDGEPLQTNEIYPDLRDTFLDKLSNWKPDERQIRQDSIDVTENEGYEDFDLRVLMLSQPITSQGEVVGRMYIGLDISSFYRLFKWILFVFGALAVLFISLGVWLSHLMSKRALVPIQQSYRRQQEFVADASHELRTPLSVILSSVEALEMGDEESDPFTRKMVKGLKAEVKRMNRLIGDLLTLARSDDEGKARLVLKKEEFDFAPDAEKILQTFDRLARDKSITLSLESSRELPIHGDRDKLIQLLYILLDNSIKYTPSGGSVTLSCRIDQNASGRTFILSVQDTGIGIGKEDQLRIFDRFYRVDKARTRKEGGHGLGLSIAKWIVEGHEGVISVQSESGGGSEFRVVIPLPPERPMSFFY</sequence>
<comment type="subcellular location">
    <subcellularLocation>
        <location evidence="2">Cell membrane</location>
        <topology evidence="2">Multi-pass membrane protein</topology>
    </subcellularLocation>
</comment>
<dbReference type="InterPro" id="IPR036890">
    <property type="entry name" value="HATPase_C_sf"/>
</dbReference>
<evidence type="ECO:0000313" key="13">
    <source>
        <dbReference type="EMBL" id="KON84611.1"/>
    </source>
</evidence>
<dbReference type="EC" id="2.7.13.3" evidence="3"/>
<dbReference type="InterPro" id="IPR036097">
    <property type="entry name" value="HisK_dim/P_sf"/>
</dbReference>
<proteinExistence type="predicted"/>
<dbReference type="PATRIC" id="fig|189381.12.peg.2271"/>
<evidence type="ECO:0000256" key="2">
    <source>
        <dbReference type="ARBA" id="ARBA00004651"/>
    </source>
</evidence>
<keyword evidence="9" id="KW-0902">Two-component regulatory system</keyword>
<keyword evidence="11" id="KW-1133">Transmembrane helix</keyword>
<keyword evidence="6" id="KW-0547">Nucleotide-binding</keyword>
<evidence type="ECO:0000256" key="6">
    <source>
        <dbReference type="ARBA" id="ARBA00022741"/>
    </source>
</evidence>
<evidence type="ECO:0000256" key="5">
    <source>
        <dbReference type="ARBA" id="ARBA00022679"/>
    </source>
</evidence>
<dbReference type="SUPFAM" id="SSF47384">
    <property type="entry name" value="Homodimeric domain of signal transducing histidine kinase"/>
    <property type="match status" value="1"/>
</dbReference>
<dbReference type="CDD" id="cd00082">
    <property type="entry name" value="HisKA"/>
    <property type="match status" value="1"/>
</dbReference>
<evidence type="ECO:0000256" key="4">
    <source>
        <dbReference type="ARBA" id="ARBA00022553"/>
    </source>
</evidence>
<evidence type="ECO:0000256" key="3">
    <source>
        <dbReference type="ARBA" id="ARBA00012438"/>
    </source>
</evidence>
<dbReference type="InterPro" id="IPR050736">
    <property type="entry name" value="Sensor_HK_Regulatory"/>
</dbReference>
<protein>
    <recommendedName>
        <fullName evidence="3">histidine kinase</fullName>
        <ecNumber evidence="3">2.7.13.3</ecNumber>
    </recommendedName>
</protein>
<feature type="transmembrane region" description="Helical" evidence="11">
    <location>
        <begin position="21"/>
        <end position="47"/>
    </location>
</feature>
<keyword evidence="11" id="KW-0812">Transmembrane</keyword>
<evidence type="ECO:0000256" key="9">
    <source>
        <dbReference type="ARBA" id="ARBA00023012"/>
    </source>
</evidence>
<dbReference type="InterPro" id="IPR003661">
    <property type="entry name" value="HisK_dim/P_dom"/>
</dbReference>
<reference evidence="14" key="1">
    <citation type="submission" date="2015-07" db="EMBL/GenBank/DDBJ databases">
        <title>Fjat-14235 jcm11544.</title>
        <authorList>
            <person name="Liu B."/>
            <person name="Wang J."/>
            <person name="Zhu Y."/>
            <person name="Liu G."/>
            <person name="Chen Q."/>
            <person name="Chen Z."/>
            <person name="Lan J."/>
            <person name="Che J."/>
            <person name="Ge C."/>
            <person name="Shi H."/>
            <person name="Pan Z."/>
            <person name="Liu X."/>
        </authorList>
    </citation>
    <scope>NUCLEOTIDE SEQUENCE [LARGE SCALE GENOMIC DNA]</scope>
    <source>
        <strain evidence="14">JCM 11544</strain>
    </source>
</reference>
<keyword evidence="4" id="KW-0597">Phosphoprotein</keyword>
<dbReference type="SUPFAM" id="SSF55874">
    <property type="entry name" value="ATPase domain of HSP90 chaperone/DNA topoisomerase II/histidine kinase"/>
    <property type="match status" value="1"/>
</dbReference>
<keyword evidence="7 13" id="KW-0418">Kinase</keyword>
<dbReference type="PANTHER" id="PTHR43711">
    <property type="entry name" value="TWO-COMPONENT HISTIDINE KINASE"/>
    <property type="match status" value="1"/>
</dbReference>
<dbReference type="AlphaFoldDB" id="A0A0M0G589"/>
<dbReference type="Gene3D" id="3.30.565.10">
    <property type="entry name" value="Histidine kinase-like ATPase, C-terminal domain"/>
    <property type="match status" value="1"/>
</dbReference>
<keyword evidence="10 11" id="KW-0472">Membrane</keyword>
<accession>A0A0M0G589</accession>
<dbReference type="Pfam" id="PF02518">
    <property type="entry name" value="HATPase_c"/>
    <property type="match status" value="1"/>
</dbReference>
<dbReference type="FunFam" id="1.10.287.130:FF:000001">
    <property type="entry name" value="Two-component sensor histidine kinase"/>
    <property type="match status" value="1"/>
</dbReference>
<evidence type="ECO:0000256" key="1">
    <source>
        <dbReference type="ARBA" id="ARBA00000085"/>
    </source>
</evidence>
<dbReference type="InterPro" id="IPR003594">
    <property type="entry name" value="HATPase_dom"/>
</dbReference>
<dbReference type="FunFam" id="3.30.565.10:FF:000006">
    <property type="entry name" value="Sensor histidine kinase WalK"/>
    <property type="match status" value="1"/>
</dbReference>
<evidence type="ECO:0000256" key="11">
    <source>
        <dbReference type="SAM" id="Phobius"/>
    </source>
</evidence>
<dbReference type="EMBL" id="LGUE01000004">
    <property type="protein sequence ID" value="KON84611.1"/>
    <property type="molecule type" value="Genomic_DNA"/>
</dbReference>
<dbReference type="SMART" id="SM00388">
    <property type="entry name" value="HisKA"/>
    <property type="match status" value="1"/>
</dbReference>
<evidence type="ECO:0000259" key="12">
    <source>
        <dbReference type="PROSITE" id="PS50109"/>
    </source>
</evidence>
<dbReference type="InterPro" id="IPR005467">
    <property type="entry name" value="His_kinase_dom"/>
</dbReference>
<comment type="catalytic activity">
    <reaction evidence="1">
        <text>ATP + protein L-histidine = ADP + protein N-phospho-L-histidine.</text>
        <dbReference type="EC" id="2.7.13.3"/>
    </reaction>
</comment>
<feature type="transmembrane region" description="Helical" evidence="11">
    <location>
        <begin position="185"/>
        <end position="204"/>
    </location>
</feature>
<dbReference type="InterPro" id="IPR004358">
    <property type="entry name" value="Sig_transdc_His_kin-like_C"/>
</dbReference>
<comment type="caution">
    <text evidence="13">The sequence shown here is derived from an EMBL/GenBank/DDBJ whole genome shotgun (WGS) entry which is preliminary data.</text>
</comment>
<dbReference type="GO" id="GO:0000155">
    <property type="term" value="F:phosphorelay sensor kinase activity"/>
    <property type="evidence" value="ECO:0007669"/>
    <property type="project" value="InterPro"/>
</dbReference>
<dbReference type="Gene3D" id="1.10.287.130">
    <property type="match status" value="1"/>
</dbReference>
<dbReference type="Pfam" id="PF00512">
    <property type="entry name" value="HisKA"/>
    <property type="match status" value="1"/>
</dbReference>